<dbReference type="GO" id="GO:0009307">
    <property type="term" value="P:DNA restriction-modification system"/>
    <property type="evidence" value="ECO:0007669"/>
    <property type="project" value="UniProtKB-KW"/>
</dbReference>
<proteinExistence type="inferred from homology"/>
<sequence>MNKISTKRLGDILNFKRGYDLPLSSREDGAIPVISSAGISGCHSEFKAEGEGVITGRYGTLGEVYYVEGKYWPHNTTLYVTDFKSNYPKYVYYLLKCLGNLKTSDKSAVPGINRNDLHEVRVPYIKGSRQIEIANILDNLDAKIEVNNKINAELEAMAKLIYDYWFVQFDFPNEDGKPYKSSGGKMVYNKELKREIPEGWEVKTINESVEKIIDHRGKTPKKLGGDWSNNKDDIIALSAKIVKNGYLIKLEDANRVSKELFDKWMPEKLRDGDVLLTSEAPAGEMFFILGKTDYCMSQRLFALRANPKVILPSLLYYEIAKGNAHFQIQGSLSGSTVFGIRQDVLRTINVLVPNTKVQTQFDDKVLPILKKIKILVQQNQKLSELRDWLLPMLMNGQVTVANEELGITNAELGNDLGMVAEDNGKYGEV</sequence>
<dbReference type="PANTHER" id="PTHR30408:SF13">
    <property type="entry name" value="TYPE I RESTRICTION ENZYME HINDI SPECIFICITY SUBUNIT"/>
    <property type="match status" value="1"/>
</dbReference>
<dbReference type="EMBL" id="CP022515">
    <property type="protein sequence ID" value="ASO06552.1"/>
    <property type="molecule type" value="Genomic_DNA"/>
</dbReference>
<dbReference type="KEGG" id="aalg:AREALGSMS7_03121"/>
<keyword evidence="3" id="KW-0238">DNA-binding</keyword>
<dbReference type="Pfam" id="PF01420">
    <property type="entry name" value="Methylase_S"/>
    <property type="match status" value="2"/>
</dbReference>
<evidence type="ECO:0000256" key="2">
    <source>
        <dbReference type="ARBA" id="ARBA00022747"/>
    </source>
</evidence>
<dbReference type="Proteomes" id="UP000204551">
    <property type="component" value="Chromosome"/>
</dbReference>
<dbReference type="SUPFAM" id="SSF116734">
    <property type="entry name" value="DNA methylase specificity domain"/>
    <property type="match status" value="2"/>
</dbReference>
<dbReference type="InterPro" id="IPR000055">
    <property type="entry name" value="Restrct_endonuc_typeI_TRD"/>
</dbReference>
<evidence type="ECO:0000259" key="4">
    <source>
        <dbReference type="Pfam" id="PF01420"/>
    </source>
</evidence>
<comment type="similarity">
    <text evidence="1">Belongs to the type-I restriction system S methylase family.</text>
</comment>
<dbReference type="RefSeq" id="WP_093979016.1">
    <property type="nucleotide sequence ID" value="NZ_CP022515.1"/>
</dbReference>
<evidence type="ECO:0000256" key="3">
    <source>
        <dbReference type="ARBA" id="ARBA00023125"/>
    </source>
</evidence>
<evidence type="ECO:0000313" key="5">
    <source>
        <dbReference type="EMBL" id="ASO06552.1"/>
    </source>
</evidence>
<dbReference type="REBASE" id="199635">
    <property type="entry name" value="S.AalSMS7ORF3122P"/>
</dbReference>
<reference evidence="5 6" key="1">
    <citation type="submission" date="2017-07" db="EMBL/GenBank/DDBJ databases">
        <title>Genome Sequence of Arenibacter algicola Strain SMS7 Isolated from a culture of the Diatom Skeletonema marinoi.</title>
        <authorList>
            <person name="Topel M."/>
            <person name="Pinder M.I.M."/>
            <person name="Johansson O.N."/>
            <person name="Kourtchenko O."/>
            <person name="Godhe A."/>
            <person name="Clarke A.K."/>
        </authorList>
    </citation>
    <scope>NUCLEOTIDE SEQUENCE [LARGE SCALE GENOMIC DNA]</scope>
    <source>
        <strain evidence="5 6">SMS7</strain>
    </source>
</reference>
<organism evidence="5 6">
    <name type="scientific">Arenibacter algicola</name>
    <dbReference type="NCBI Taxonomy" id="616991"/>
    <lineage>
        <taxon>Bacteria</taxon>
        <taxon>Pseudomonadati</taxon>
        <taxon>Bacteroidota</taxon>
        <taxon>Flavobacteriia</taxon>
        <taxon>Flavobacteriales</taxon>
        <taxon>Flavobacteriaceae</taxon>
        <taxon>Arenibacter</taxon>
    </lineage>
</organism>
<dbReference type="CDD" id="cd17267">
    <property type="entry name" value="RMtype1_S_EcoAO83I-TRD1-CR1_like"/>
    <property type="match status" value="1"/>
</dbReference>
<dbReference type="AlphaFoldDB" id="A0A221UYZ0"/>
<evidence type="ECO:0000256" key="1">
    <source>
        <dbReference type="ARBA" id="ARBA00010923"/>
    </source>
</evidence>
<feature type="domain" description="Type I restriction modification DNA specificity" evidence="4">
    <location>
        <begin position="5"/>
        <end position="156"/>
    </location>
</feature>
<keyword evidence="2" id="KW-0680">Restriction system</keyword>
<dbReference type="InterPro" id="IPR044946">
    <property type="entry name" value="Restrct_endonuc_typeI_TRD_sf"/>
</dbReference>
<gene>
    <name evidence="5" type="ORF">AREALGSMS7_03121</name>
</gene>
<evidence type="ECO:0000313" key="6">
    <source>
        <dbReference type="Proteomes" id="UP000204551"/>
    </source>
</evidence>
<dbReference type="Gene3D" id="3.90.220.20">
    <property type="entry name" value="DNA methylase specificity domains"/>
    <property type="match status" value="2"/>
</dbReference>
<feature type="domain" description="Type I restriction modification DNA specificity" evidence="4">
    <location>
        <begin position="197"/>
        <end position="382"/>
    </location>
</feature>
<accession>A0A221UYZ0</accession>
<protein>
    <submittedName>
        <fullName evidence="5">Type I restriction modification DNA specificity domain protein</fullName>
    </submittedName>
</protein>
<dbReference type="GO" id="GO:0003677">
    <property type="term" value="F:DNA binding"/>
    <property type="evidence" value="ECO:0007669"/>
    <property type="project" value="UniProtKB-KW"/>
</dbReference>
<dbReference type="InterPro" id="IPR052021">
    <property type="entry name" value="Type-I_RS_S_subunit"/>
</dbReference>
<name>A0A221UYZ0_9FLAO</name>
<dbReference type="PANTHER" id="PTHR30408">
    <property type="entry name" value="TYPE-1 RESTRICTION ENZYME ECOKI SPECIFICITY PROTEIN"/>
    <property type="match status" value="1"/>
</dbReference>